<dbReference type="Pfam" id="PF00149">
    <property type="entry name" value="Metallophos"/>
    <property type="match status" value="1"/>
</dbReference>
<dbReference type="PANTHER" id="PTHR40446">
    <property type="entry name" value="N-ACETYLGLUCOSAMINE-1-PHOSPHODIESTER ALPHA-N-ACETYLGLUCOSAMINIDASE"/>
    <property type="match status" value="1"/>
</dbReference>
<dbReference type="InterPro" id="IPR018711">
    <property type="entry name" value="NAGPA"/>
</dbReference>
<evidence type="ECO:0000259" key="2">
    <source>
        <dbReference type="Pfam" id="PF09992"/>
    </source>
</evidence>
<feature type="domain" description="Calcineurin-like phosphoesterase" evidence="1">
    <location>
        <begin position="778"/>
        <end position="932"/>
    </location>
</feature>
<evidence type="ECO:0000313" key="4">
    <source>
        <dbReference type="Proteomes" id="UP000636956"/>
    </source>
</evidence>
<protein>
    <recommendedName>
        <fullName evidence="5">Multidrug transporter</fullName>
    </recommendedName>
</protein>
<dbReference type="PROSITE" id="PS51318">
    <property type="entry name" value="TAT"/>
    <property type="match status" value="1"/>
</dbReference>
<reference evidence="3" key="2">
    <citation type="submission" date="2020-09" db="EMBL/GenBank/DDBJ databases">
        <authorList>
            <person name="Sun Q."/>
            <person name="Zhou Y."/>
        </authorList>
    </citation>
    <scope>NUCLEOTIDE SEQUENCE</scope>
    <source>
        <strain evidence="3">CGMCC 1.8984</strain>
    </source>
</reference>
<evidence type="ECO:0008006" key="5">
    <source>
        <dbReference type="Google" id="ProtNLM"/>
    </source>
</evidence>
<gene>
    <name evidence="3" type="ORF">GCM10011372_21620</name>
</gene>
<sequence>MSPLPTSPGIGGQRRRRVLVIALAAAIAAGGIAVDDARQASPAVAAPDAGGLDLGGGDSSLLTAETETLAPGLVLTDFRRLQPAGWVTGHVMRADLTTPTLELDVLDSGTVTGGATVSQQIDGTGAVAAINGDYFDLNASGAPVGTNVSASNGLRTASSAPRQAFTMTDGLAAVQELMVEGVLTVDGVETPIRGVNTPGLSVDSIGWYTAAWGTHPLSRPLGGPGSLAASVAMVVVADGVVQSVTTDREAVMAPAAIADGTGVLVARDGAAATLAALRVGQAVDVTVGVNEDVDLAVSGAQRMIVDGVQTPDDQIEAARTAVGVNRDGTEITVVSIDGRAGDSRGMTIQELGDLMHDLGVHNAVNLDGGGSTTLAARRPGTFEAEIVNRPSDGNERVVANSLAFFSTAPGGEVTDVAVAPAIDAADADAVFPRLGRTVSAIGLDANLTGVPVEGEFRALPGLAVEPIDGATAVLRGVRTGESRVDFRVGGLMDDASIRVLGELRRIRPSTTVVALPDPGQTARLTVTGLDADGFTAPIETADVSVESGADVTVTADGRDAFVITPTVESGSATVTFTADGRSVDVAVTIGHRSLTVADFADGSEWTAASDRATGTLTPATGPDGVPALALDYDFTKSTGTRGYYAVVPEMSTPGSLGRRLDGQPQALTLWINGDGSGVWPRIQMKNGAGTTINLDGPNVTWTGWRQARFAVPAGTPYPLHLQRIRMLEIRSAVQYHGHVEIAGLESIVAPDVAQPAAPVVYDPVITTNGTVEDRPQLVAVMSDSQFVARSPESGQVAGARRTLREILAAEPDLLVIDGDFVDEASEADIAFAKRILDEEIGDRLPYVYVPGNHEIMGGPIANFEAAFGETSRSIALGRTQLVTLNSSAGSFRLSDRDQLVFLEQELAAAAADASKSGVVVFAHHPADDPLPSKASQLSDRYEAAAFTEALAQFRADTGKSVAVVNAHVGVFHATSTDGVSQLINGNSGKAPAGTPETGGFTGWTMLGIDPSHGKVGPQPASIVEDRTRWLQAEVHARVDSIALDVPEVLLVGETAPISATVTQDDGRVVPVRWPMSAIWGGDGITVEDGGVGTAERAVAASGVLRLNPATGEVNAIAPGTGTVEVVVNGQRASVEVHVVEAEASAG</sequence>
<dbReference type="AlphaFoldDB" id="A0A917PL70"/>
<organism evidence="3 4">
    <name type="scientific">Agromyces bauzanensis</name>
    <dbReference type="NCBI Taxonomy" id="1308924"/>
    <lineage>
        <taxon>Bacteria</taxon>
        <taxon>Bacillati</taxon>
        <taxon>Actinomycetota</taxon>
        <taxon>Actinomycetes</taxon>
        <taxon>Micrococcales</taxon>
        <taxon>Microbacteriaceae</taxon>
        <taxon>Agromyces</taxon>
    </lineage>
</organism>
<keyword evidence="4" id="KW-1185">Reference proteome</keyword>
<dbReference type="Proteomes" id="UP000636956">
    <property type="component" value="Unassembled WGS sequence"/>
</dbReference>
<dbReference type="EMBL" id="BMMD01000011">
    <property type="protein sequence ID" value="GGJ83010.1"/>
    <property type="molecule type" value="Genomic_DNA"/>
</dbReference>
<dbReference type="InterPro" id="IPR029052">
    <property type="entry name" value="Metallo-depent_PP-like"/>
</dbReference>
<accession>A0A917PL70</accession>
<dbReference type="PANTHER" id="PTHR40446:SF2">
    <property type="entry name" value="N-ACETYLGLUCOSAMINE-1-PHOSPHODIESTER ALPHA-N-ACETYLGLUCOSAMINIDASE"/>
    <property type="match status" value="1"/>
</dbReference>
<name>A0A917PL70_9MICO</name>
<comment type="caution">
    <text evidence="3">The sequence shown here is derived from an EMBL/GenBank/DDBJ whole genome shotgun (WGS) entry which is preliminary data.</text>
</comment>
<proteinExistence type="predicted"/>
<reference evidence="3" key="1">
    <citation type="journal article" date="2014" name="Int. J. Syst. Evol. Microbiol.">
        <title>Complete genome sequence of Corynebacterium casei LMG S-19264T (=DSM 44701T), isolated from a smear-ripened cheese.</title>
        <authorList>
            <consortium name="US DOE Joint Genome Institute (JGI-PGF)"/>
            <person name="Walter F."/>
            <person name="Albersmeier A."/>
            <person name="Kalinowski J."/>
            <person name="Ruckert C."/>
        </authorList>
    </citation>
    <scope>NUCLEOTIDE SEQUENCE</scope>
    <source>
        <strain evidence="3">CGMCC 1.8984</strain>
    </source>
</reference>
<dbReference type="GO" id="GO:0016787">
    <property type="term" value="F:hydrolase activity"/>
    <property type="evidence" value="ECO:0007669"/>
    <property type="project" value="InterPro"/>
</dbReference>
<dbReference type="Gene3D" id="3.60.21.10">
    <property type="match status" value="1"/>
</dbReference>
<feature type="domain" description="Phosphodiester glycosidase" evidence="2">
    <location>
        <begin position="235"/>
        <end position="405"/>
    </location>
</feature>
<dbReference type="SUPFAM" id="SSF56300">
    <property type="entry name" value="Metallo-dependent phosphatases"/>
    <property type="match status" value="1"/>
</dbReference>
<evidence type="ECO:0000259" key="1">
    <source>
        <dbReference type="Pfam" id="PF00149"/>
    </source>
</evidence>
<evidence type="ECO:0000313" key="3">
    <source>
        <dbReference type="EMBL" id="GGJ83010.1"/>
    </source>
</evidence>
<dbReference type="Pfam" id="PF09992">
    <property type="entry name" value="NAGPA"/>
    <property type="match status" value="1"/>
</dbReference>
<dbReference type="RefSeq" id="WP_188743439.1">
    <property type="nucleotide sequence ID" value="NZ_BAABFW010000085.1"/>
</dbReference>
<dbReference type="InterPro" id="IPR006311">
    <property type="entry name" value="TAT_signal"/>
</dbReference>
<dbReference type="InterPro" id="IPR004843">
    <property type="entry name" value="Calcineurin-like_PHP"/>
</dbReference>